<dbReference type="EMBL" id="CM029043">
    <property type="protein sequence ID" value="KAG2608936.1"/>
    <property type="molecule type" value="Genomic_DNA"/>
</dbReference>
<name>A0A8T0TJL8_PANVG</name>
<sequence length="170" mass="18186">MTSWRWWDWDFGRSGGPRARQPAAVWSGITGWAAGCGGRRGPRGTHLSVAVRGGWLIEAADGGYSSFHLLLGSAAARGRQVRRNALIFPSYLSPARGEEEAGAQLLWCGGGLPPLHPRRDSHPTGDPSPSPAQVKRGAQVLPSPPSDLSRETSPLFSSPLLRSISLLITE</sequence>
<evidence type="ECO:0000256" key="1">
    <source>
        <dbReference type="SAM" id="MobiDB-lite"/>
    </source>
</evidence>
<comment type="caution">
    <text evidence="2">The sequence shown here is derived from an EMBL/GenBank/DDBJ whole genome shotgun (WGS) entry which is preliminary data.</text>
</comment>
<feature type="region of interest" description="Disordered" evidence="1">
    <location>
        <begin position="112"/>
        <end position="154"/>
    </location>
</feature>
<proteinExistence type="predicted"/>
<evidence type="ECO:0000313" key="2">
    <source>
        <dbReference type="EMBL" id="KAG2608936.1"/>
    </source>
</evidence>
<evidence type="ECO:0000313" key="3">
    <source>
        <dbReference type="Proteomes" id="UP000823388"/>
    </source>
</evidence>
<organism evidence="2 3">
    <name type="scientific">Panicum virgatum</name>
    <name type="common">Blackwell switchgrass</name>
    <dbReference type="NCBI Taxonomy" id="38727"/>
    <lineage>
        <taxon>Eukaryota</taxon>
        <taxon>Viridiplantae</taxon>
        <taxon>Streptophyta</taxon>
        <taxon>Embryophyta</taxon>
        <taxon>Tracheophyta</taxon>
        <taxon>Spermatophyta</taxon>
        <taxon>Magnoliopsida</taxon>
        <taxon>Liliopsida</taxon>
        <taxon>Poales</taxon>
        <taxon>Poaceae</taxon>
        <taxon>PACMAD clade</taxon>
        <taxon>Panicoideae</taxon>
        <taxon>Panicodae</taxon>
        <taxon>Paniceae</taxon>
        <taxon>Panicinae</taxon>
        <taxon>Panicum</taxon>
        <taxon>Panicum sect. Hiantes</taxon>
    </lineage>
</organism>
<keyword evidence="3" id="KW-1185">Reference proteome</keyword>
<dbReference type="Proteomes" id="UP000823388">
    <property type="component" value="Chromosome 4K"/>
</dbReference>
<accession>A0A8T0TJL8</accession>
<dbReference type="AlphaFoldDB" id="A0A8T0TJL8"/>
<gene>
    <name evidence="2" type="ORF">PVAP13_4KG057881</name>
</gene>
<protein>
    <submittedName>
        <fullName evidence="2">Uncharacterized protein</fullName>
    </submittedName>
</protein>
<reference evidence="2" key="1">
    <citation type="submission" date="2020-05" db="EMBL/GenBank/DDBJ databases">
        <title>WGS assembly of Panicum virgatum.</title>
        <authorList>
            <person name="Lovell J.T."/>
            <person name="Jenkins J."/>
            <person name="Shu S."/>
            <person name="Juenger T.E."/>
            <person name="Schmutz J."/>
        </authorList>
    </citation>
    <scope>NUCLEOTIDE SEQUENCE</scope>
    <source>
        <strain evidence="2">AP13</strain>
    </source>
</reference>